<dbReference type="Gene3D" id="3.60.21.10">
    <property type="match status" value="1"/>
</dbReference>
<dbReference type="PRINTS" id="PR01607">
    <property type="entry name" value="APYRASEFAMLY"/>
</dbReference>
<organism evidence="3 4">
    <name type="scientific">Mesotoga infera</name>
    <dbReference type="NCBI Taxonomy" id="1236046"/>
    <lineage>
        <taxon>Bacteria</taxon>
        <taxon>Thermotogati</taxon>
        <taxon>Thermotogota</taxon>
        <taxon>Thermotogae</taxon>
        <taxon>Kosmotogales</taxon>
        <taxon>Kosmotogaceae</taxon>
        <taxon>Mesotoga</taxon>
    </lineage>
</organism>
<keyword evidence="1" id="KW-0547">Nucleotide-binding</keyword>
<dbReference type="InterPro" id="IPR006179">
    <property type="entry name" value="5_nucleotidase/apyrase"/>
</dbReference>
<dbReference type="InterPro" id="IPR029052">
    <property type="entry name" value="Metallo-depent_PP-like"/>
</dbReference>
<dbReference type="GO" id="GO:0000166">
    <property type="term" value="F:nucleotide binding"/>
    <property type="evidence" value="ECO:0007669"/>
    <property type="project" value="UniProtKB-KW"/>
</dbReference>
<dbReference type="PANTHER" id="PTHR11575:SF6">
    <property type="entry name" value="2',3'-CYCLIC-NUCLEOTIDE 2'-PHOSPHODIESTERASE_3'-NUCLEOTIDASE"/>
    <property type="match status" value="1"/>
</dbReference>
<dbReference type="SUPFAM" id="SSF56300">
    <property type="entry name" value="Metallo-dependent phosphatases"/>
    <property type="match status" value="1"/>
</dbReference>
<gene>
    <name evidence="3" type="ORF">DIT26_07560</name>
</gene>
<evidence type="ECO:0000313" key="4">
    <source>
        <dbReference type="Proteomes" id="UP000264215"/>
    </source>
</evidence>
<dbReference type="GO" id="GO:0016788">
    <property type="term" value="F:hydrolase activity, acting on ester bonds"/>
    <property type="evidence" value="ECO:0007669"/>
    <property type="project" value="InterPro"/>
</dbReference>
<dbReference type="InterPro" id="IPR004843">
    <property type="entry name" value="Calcineurin-like_PHP"/>
</dbReference>
<feature type="non-terminal residue" evidence="3">
    <location>
        <position position="367"/>
    </location>
</feature>
<dbReference type="InterPro" id="IPR006146">
    <property type="entry name" value="5'-Nucleotdase_CS"/>
</dbReference>
<evidence type="ECO:0000256" key="1">
    <source>
        <dbReference type="RuleBase" id="RU362119"/>
    </source>
</evidence>
<protein>
    <submittedName>
        <fullName evidence="3">Bifunctional metallophosphatase/5'-nucleotidase</fullName>
    </submittedName>
</protein>
<sequence length="367" mass="40686">MRRLLSLIFIIAFSTLLLASDLQLTILHTSDIHGNIFPVDYATGNYAAVGLAKASSFVNHMRSTNPNTIVIDTGDLIQGTPISYYFSRIDDSTVNPVIRAMNMIGFTASAIGSHEFSYGPKTLEEAVYCAEFPFLCANIVFEGSEDPVFPPYEILTLESDDENLRIAILGLTTTIIQKWEDPEHIAGLSFLDPVCVAEKYVPLLREEADVLVVAYHGGFERDLATGEPTEEFTGENAGYEILKRVEGIDVMLTGHQHRAIAEIVDGVVVSQPSSRGSFVGRVELGLEKRNGRWKIIDKSVGLVSMETYDGDKALLETLGDFENRVQSWLDQRAGFSIGDFYISDHFEARLKDNALIEFINKVQMEAT</sequence>
<comment type="caution">
    <text evidence="3">The sequence shown here is derived from an EMBL/GenBank/DDBJ whole genome shotgun (WGS) entry which is preliminary data.</text>
</comment>
<dbReference type="GO" id="GO:0030288">
    <property type="term" value="C:outer membrane-bounded periplasmic space"/>
    <property type="evidence" value="ECO:0007669"/>
    <property type="project" value="TreeGrafter"/>
</dbReference>
<accession>A0A3D3TPZ9</accession>
<evidence type="ECO:0000313" key="3">
    <source>
        <dbReference type="EMBL" id="HCO70412.1"/>
    </source>
</evidence>
<comment type="similarity">
    <text evidence="1">Belongs to the 5'-nucleotidase family.</text>
</comment>
<feature type="domain" description="Calcineurin-like phosphoesterase" evidence="2">
    <location>
        <begin position="24"/>
        <end position="258"/>
    </location>
</feature>
<dbReference type="GO" id="GO:0009166">
    <property type="term" value="P:nucleotide catabolic process"/>
    <property type="evidence" value="ECO:0007669"/>
    <property type="project" value="InterPro"/>
</dbReference>
<dbReference type="Pfam" id="PF00149">
    <property type="entry name" value="Metallophos"/>
    <property type="match status" value="1"/>
</dbReference>
<proteinExistence type="inferred from homology"/>
<dbReference type="GO" id="GO:0046872">
    <property type="term" value="F:metal ion binding"/>
    <property type="evidence" value="ECO:0007669"/>
    <property type="project" value="InterPro"/>
</dbReference>
<dbReference type="PROSITE" id="PS00785">
    <property type="entry name" value="5_NUCLEOTIDASE_1"/>
    <property type="match status" value="1"/>
</dbReference>
<keyword evidence="1" id="KW-0378">Hydrolase</keyword>
<dbReference type="Proteomes" id="UP000264215">
    <property type="component" value="Unassembled WGS sequence"/>
</dbReference>
<dbReference type="AlphaFoldDB" id="A0A3D3TPZ9"/>
<evidence type="ECO:0000259" key="2">
    <source>
        <dbReference type="Pfam" id="PF00149"/>
    </source>
</evidence>
<name>A0A3D3TPZ9_9BACT</name>
<dbReference type="EMBL" id="DQBS01000169">
    <property type="protein sequence ID" value="HCO70412.1"/>
    <property type="molecule type" value="Genomic_DNA"/>
</dbReference>
<dbReference type="PANTHER" id="PTHR11575">
    <property type="entry name" value="5'-NUCLEOTIDASE-RELATED"/>
    <property type="match status" value="1"/>
</dbReference>
<reference evidence="3 4" key="1">
    <citation type="journal article" date="2018" name="Nat. Biotechnol.">
        <title>A standardized bacterial taxonomy based on genome phylogeny substantially revises the tree of life.</title>
        <authorList>
            <person name="Parks D.H."/>
            <person name="Chuvochina M."/>
            <person name="Waite D.W."/>
            <person name="Rinke C."/>
            <person name="Skarshewski A."/>
            <person name="Chaumeil P.A."/>
            <person name="Hugenholtz P."/>
        </authorList>
    </citation>
    <scope>NUCLEOTIDE SEQUENCE [LARGE SCALE GENOMIC DNA]</scope>
    <source>
        <strain evidence="3">UBA9905</strain>
    </source>
</reference>